<dbReference type="Pfam" id="PF00296">
    <property type="entry name" value="Bac_luciferase"/>
    <property type="match status" value="1"/>
</dbReference>
<feature type="domain" description="Luciferase-like" evidence="1">
    <location>
        <begin position="15"/>
        <end position="242"/>
    </location>
</feature>
<dbReference type="Proteomes" id="UP000655751">
    <property type="component" value="Unassembled WGS sequence"/>
</dbReference>
<dbReference type="EMBL" id="JADMLG010000006">
    <property type="protein sequence ID" value="MBH0777778.1"/>
    <property type="molecule type" value="Genomic_DNA"/>
</dbReference>
<dbReference type="InterPro" id="IPR011251">
    <property type="entry name" value="Luciferase-like_dom"/>
</dbReference>
<dbReference type="AlphaFoldDB" id="A0A931IC35"/>
<organism evidence="2 3">
    <name type="scientific">Nocardia bovistercoris</name>
    <dbReference type="NCBI Taxonomy" id="2785916"/>
    <lineage>
        <taxon>Bacteria</taxon>
        <taxon>Bacillati</taxon>
        <taxon>Actinomycetota</taxon>
        <taxon>Actinomycetes</taxon>
        <taxon>Mycobacteriales</taxon>
        <taxon>Nocardiaceae</taxon>
        <taxon>Nocardia</taxon>
    </lineage>
</organism>
<dbReference type="PANTHER" id="PTHR30137">
    <property type="entry name" value="LUCIFERASE-LIKE MONOOXYGENASE"/>
    <property type="match status" value="1"/>
</dbReference>
<dbReference type="InterPro" id="IPR036661">
    <property type="entry name" value="Luciferase-like_sf"/>
</dbReference>
<dbReference type="InterPro" id="IPR050766">
    <property type="entry name" value="Bact_Lucif_Oxidored"/>
</dbReference>
<protein>
    <submittedName>
        <fullName evidence="2">LLM class flavin-dependent oxidoreductase</fullName>
    </submittedName>
</protein>
<keyword evidence="3" id="KW-1185">Reference proteome</keyword>
<sequence length="327" mass="35804">MPPISALRLNMTNTADPAADHGARYRAALDMAAYADSHGMTAVSCEEHHLAATGWLPSPLVMAAAVAARTSRIRISVNALLIPLYDPVKLAEDIAVLDNLADGRFSFVAGMGYRPEEYEALGRDWGTRARQMDECLEVLLAAWSDGPFRYRGRMIEVTPKPTTKPHPLMFVGGMSAAAARRAARFGLPFSPPMPMPEIEAIYTESLAENGRQGFVMRPSAGNTITHLSVDPDGDWRRYGQYFRTEANEYSSWRRAGVPRPHEQYAATNEDLRRLGTVEILTAAELLAQCRAGRGEIAINPLMGGLPLEAGWESLRILGSEVLPALAR</sequence>
<dbReference type="RefSeq" id="WP_196150112.1">
    <property type="nucleotide sequence ID" value="NZ_JADMLG010000006.1"/>
</dbReference>
<gene>
    <name evidence="2" type="ORF">IT779_15995</name>
</gene>
<reference evidence="2" key="1">
    <citation type="submission" date="2020-11" db="EMBL/GenBank/DDBJ databases">
        <title>Nocardia NEAU-351.nov., a novel actinomycete isolated from the cow dung.</title>
        <authorList>
            <person name="Zhang X."/>
        </authorList>
    </citation>
    <scope>NUCLEOTIDE SEQUENCE</scope>
    <source>
        <strain evidence="2">NEAU-351</strain>
    </source>
</reference>
<dbReference type="Gene3D" id="3.20.20.30">
    <property type="entry name" value="Luciferase-like domain"/>
    <property type="match status" value="1"/>
</dbReference>
<name>A0A931IC35_9NOCA</name>
<dbReference type="GO" id="GO:0016705">
    <property type="term" value="F:oxidoreductase activity, acting on paired donors, with incorporation or reduction of molecular oxygen"/>
    <property type="evidence" value="ECO:0007669"/>
    <property type="project" value="InterPro"/>
</dbReference>
<comment type="caution">
    <text evidence="2">The sequence shown here is derived from an EMBL/GenBank/DDBJ whole genome shotgun (WGS) entry which is preliminary data.</text>
</comment>
<proteinExistence type="predicted"/>
<evidence type="ECO:0000313" key="2">
    <source>
        <dbReference type="EMBL" id="MBH0777778.1"/>
    </source>
</evidence>
<evidence type="ECO:0000313" key="3">
    <source>
        <dbReference type="Proteomes" id="UP000655751"/>
    </source>
</evidence>
<dbReference type="GO" id="GO:0005829">
    <property type="term" value="C:cytosol"/>
    <property type="evidence" value="ECO:0007669"/>
    <property type="project" value="TreeGrafter"/>
</dbReference>
<evidence type="ECO:0000259" key="1">
    <source>
        <dbReference type="Pfam" id="PF00296"/>
    </source>
</evidence>
<accession>A0A931IC35</accession>
<dbReference type="SUPFAM" id="SSF51679">
    <property type="entry name" value="Bacterial luciferase-like"/>
    <property type="match status" value="1"/>
</dbReference>
<dbReference type="PANTHER" id="PTHR30137:SF6">
    <property type="entry name" value="LUCIFERASE-LIKE MONOOXYGENASE"/>
    <property type="match status" value="1"/>
</dbReference>